<comment type="caution">
    <text evidence="2">The sequence shown here is derived from an EMBL/GenBank/DDBJ whole genome shotgun (WGS) entry which is preliminary data.</text>
</comment>
<keyword evidence="1" id="KW-0472">Membrane</keyword>
<name>A0A9P4QNX9_9PLEO</name>
<dbReference type="AlphaFoldDB" id="A0A9P4QNX9"/>
<evidence type="ECO:0000256" key="1">
    <source>
        <dbReference type="SAM" id="Phobius"/>
    </source>
</evidence>
<feature type="transmembrane region" description="Helical" evidence="1">
    <location>
        <begin position="56"/>
        <end position="79"/>
    </location>
</feature>
<dbReference type="Proteomes" id="UP000799444">
    <property type="component" value="Unassembled WGS sequence"/>
</dbReference>
<keyword evidence="3" id="KW-1185">Reference proteome</keyword>
<accession>A0A9P4QNX9</accession>
<reference evidence="2" key="1">
    <citation type="journal article" date="2020" name="Stud. Mycol.">
        <title>101 Dothideomycetes genomes: a test case for predicting lifestyles and emergence of pathogens.</title>
        <authorList>
            <person name="Haridas S."/>
            <person name="Albert R."/>
            <person name="Binder M."/>
            <person name="Bloem J."/>
            <person name="Labutti K."/>
            <person name="Salamov A."/>
            <person name="Andreopoulos B."/>
            <person name="Baker S."/>
            <person name="Barry K."/>
            <person name="Bills G."/>
            <person name="Bluhm B."/>
            <person name="Cannon C."/>
            <person name="Castanera R."/>
            <person name="Culley D."/>
            <person name="Daum C."/>
            <person name="Ezra D."/>
            <person name="Gonzalez J."/>
            <person name="Henrissat B."/>
            <person name="Kuo A."/>
            <person name="Liang C."/>
            <person name="Lipzen A."/>
            <person name="Lutzoni F."/>
            <person name="Magnuson J."/>
            <person name="Mondo S."/>
            <person name="Nolan M."/>
            <person name="Ohm R."/>
            <person name="Pangilinan J."/>
            <person name="Park H.-J."/>
            <person name="Ramirez L."/>
            <person name="Alfaro M."/>
            <person name="Sun H."/>
            <person name="Tritt A."/>
            <person name="Yoshinaga Y."/>
            <person name="Zwiers L.-H."/>
            <person name="Turgeon B."/>
            <person name="Goodwin S."/>
            <person name="Spatafora J."/>
            <person name="Crous P."/>
            <person name="Grigoriev I."/>
        </authorList>
    </citation>
    <scope>NUCLEOTIDE SEQUENCE</scope>
    <source>
        <strain evidence="2">CBS 125425</strain>
    </source>
</reference>
<proteinExistence type="predicted"/>
<evidence type="ECO:0000313" key="3">
    <source>
        <dbReference type="Proteomes" id="UP000799444"/>
    </source>
</evidence>
<sequence length="146" mass="17025">MSLFQTPIPMAILQIFLSILISIWQFLVQFYNQHIVATFRHAYSQPRPPTPLGSKWFWFVVIGRSLIALYLSLGDLVMLMPSSLIATRDYLLPRVIVVIIRCFGFCELIFLLLYIGFGFELHNSQSVNQWQLTAQRYLYLRWSCSG</sequence>
<keyword evidence="1" id="KW-0812">Transmembrane</keyword>
<evidence type="ECO:0000313" key="2">
    <source>
        <dbReference type="EMBL" id="KAF2728843.1"/>
    </source>
</evidence>
<keyword evidence="1" id="KW-1133">Transmembrane helix</keyword>
<organism evidence="2 3">
    <name type="scientific">Polyplosphaeria fusca</name>
    <dbReference type="NCBI Taxonomy" id="682080"/>
    <lineage>
        <taxon>Eukaryota</taxon>
        <taxon>Fungi</taxon>
        <taxon>Dikarya</taxon>
        <taxon>Ascomycota</taxon>
        <taxon>Pezizomycotina</taxon>
        <taxon>Dothideomycetes</taxon>
        <taxon>Pleosporomycetidae</taxon>
        <taxon>Pleosporales</taxon>
        <taxon>Tetraplosphaeriaceae</taxon>
        <taxon>Polyplosphaeria</taxon>
    </lineage>
</organism>
<dbReference type="EMBL" id="ML996264">
    <property type="protein sequence ID" value="KAF2728843.1"/>
    <property type="molecule type" value="Genomic_DNA"/>
</dbReference>
<gene>
    <name evidence="2" type="ORF">EJ04DRAFT_516338</name>
</gene>
<feature type="transmembrane region" description="Helical" evidence="1">
    <location>
        <begin position="91"/>
        <end position="117"/>
    </location>
</feature>
<protein>
    <submittedName>
        <fullName evidence="2">Uncharacterized protein</fullName>
    </submittedName>
</protein>
<feature type="transmembrane region" description="Helical" evidence="1">
    <location>
        <begin position="12"/>
        <end position="31"/>
    </location>
</feature>